<feature type="region of interest" description="Disordered" evidence="1">
    <location>
        <begin position="1"/>
        <end position="21"/>
    </location>
</feature>
<proteinExistence type="predicted"/>
<accession>A0AAD9SIN7</accession>
<name>A0AAD9SIN7_PHOAM</name>
<evidence type="ECO:0000256" key="1">
    <source>
        <dbReference type="SAM" id="MobiDB-lite"/>
    </source>
</evidence>
<gene>
    <name evidence="2" type="ORF">N8I77_003154</name>
</gene>
<comment type="caution">
    <text evidence="2">The sequence shown here is derived from an EMBL/GenBank/DDBJ whole genome shotgun (WGS) entry which is preliminary data.</text>
</comment>
<dbReference type="AlphaFoldDB" id="A0AAD9SIN7"/>
<reference evidence="2" key="1">
    <citation type="submission" date="2023-06" db="EMBL/GenBank/DDBJ databases">
        <authorList>
            <person name="Noh H."/>
        </authorList>
    </citation>
    <scope>NUCLEOTIDE SEQUENCE</scope>
    <source>
        <strain evidence="2">DUCC20226</strain>
    </source>
</reference>
<evidence type="ECO:0000313" key="2">
    <source>
        <dbReference type="EMBL" id="KAK2609663.1"/>
    </source>
</evidence>
<dbReference type="Proteomes" id="UP001265746">
    <property type="component" value="Unassembled WGS sequence"/>
</dbReference>
<sequence>MTPIPPEELDEKGPGHPNWDPDLECAKLRVISIKKQEQEQIAEKKRNNEYTDEPVIEPQKRALKLIPKQDLLLPSRWFDNDEDAEAFIIAACKGNNAAVDALGRTRTSNALLQFLRTVYGLRGQRKENKEDASPRLSLQELRDRHWQAVVEESSFARDFSPHLARHVTLMLLGANRPFKEHEKFLDGSTDLLTIIDKLLQWFEQNDAAELDEFDALHPEPKQLYAKRNGTSPIPFKVFHDYEHN</sequence>
<evidence type="ECO:0000313" key="3">
    <source>
        <dbReference type="Proteomes" id="UP001265746"/>
    </source>
</evidence>
<protein>
    <submittedName>
        <fullName evidence="2">Uncharacterized protein</fullName>
    </submittedName>
</protein>
<dbReference type="EMBL" id="JAUJFL010000002">
    <property type="protein sequence ID" value="KAK2609663.1"/>
    <property type="molecule type" value="Genomic_DNA"/>
</dbReference>
<organism evidence="2 3">
    <name type="scientific">Phomopsis amygdali</name>
    <name type="common">Fusicoccum amygdali</name>
    <dbReference type="NCBI Taxonomy" id="1214568"/>
    <lineage>
        <taxon>Eukaryota</taxon>
        <taxon>Fungi</taxon>
        <taxon>Dikarya</taxon>
        <taxon>Ascomycota</taxon>
        <taxon>Pezizomycotina</taxon>
        <taxon>Sordariomycetes</taxon>
        <taxon>Sordariomycetidae</taxon>
        <taxon>Diaporthales</taxon>
        <taxon>Diaporthaceae</taxon>
        <taxon>Diaporthe</taxon>
    </lineage>
</organism>
<keyword evidence="3" id="KW-1185">Reference proteome</keyword>